<organism evidence="10 11">
    <name type="scientific">Fasciola gigantica</name>
    <name type="common">Giant liver fluke</name>
    <dbReference type="NCBI Taxonomy" id="46835"/>
    <lineage>
        <taxon>Eukaryota</taxon>
        <taxon>Metazoa</taxon>
        <taxon>Spiralia</taxon>
        <taxon>Lophotrochozoa</taxon>
        <taxon>Platyhelminthes</taxon>
        <taxon>Trematoda</taxon>
        <taxon>Digenea</taxon>
        <taxon>Plagiorchiida</taxon>
        <taxon>Echinostomata</taxon>
        <taxon>Echinostomatoidea</taxon>
        <taxon>Fasciolidae</taxon>
        <taxon>Fasciola</taxon>
    </lineage>
</organism>
<proteinExistence type="predicted"/>
<evidence type="ECO:0000256" key="1">
    <source>
        <dbReference type="ARBA" id="ARBA00004479"/>
    </source>
</evidence>
<dbReference type="Proteomes" id="UP000316759">
    <property type="component" value="Unassembled WGS sequence"/>
</dbReference>
<keyword evidence="3 8" id="KW-0732">Signal</keyword>
<dbReference type="GO" id="GO:0005891">
    <property type="term" value="C:voltage-gated calcium channel complex"/>
    <property type="evidence" value="ECO:0007669"/>
    <property type="project" value="TreeGrafter"/>
</dbReference>
<reference evidence="10 11" key="1">
    <citation type="submission" date="2019-04" db="EMBL/GenBank/DDBJ databases">
        <title>Annotation for the trematode Fasciola gigantica.</title>
        <authorList>
            <person name="Choi Y.-J."/>
        </authorList>
    </citation>
    <scope>NUCLEOTIDE SEQUENCE [LARGE SCALE GENOMIC DNA]</scope>
    <source>
        <strain evidence="10">Uganda_cow_1</strain>
    </source>
</reference>
<comment type="caution">
    <text evidence="10">The sequence shown here is derived from an EMBL/GenBank/DDBJ whole genome shotgun (WGS) entry which is preliminary data.</text>
</comment>
<evidence type="ECO:0000313" key="11">
    <source>
        <dbReference type="Proteomes" id="UP000316759"/>
    </source>
</evidence>
<evidence type="ECO:0000256" key="7">
    <source>
        <dbReference type="ARBA" id="ARBA00023180"/>
    </source>
</evidence>
<evidence type="ECO:0000256" key="5">
    <source>
        <dbReference type="ARBA" id="ARBA00022989"/>
    </source>
</evidence>
<dbReference type="Pfam" id="PF08399">
    <property type="entry name" value="VWA_N"/>
    <property type="match status" value="1"/>
</dbReference>
<comment type="subcellular location">
    <subcellularLocation>
        <location evidence="1">Membrane</location>
        <topology evidence="1">Single-pass type I membrane protein</topology>
    </subcellularLocation>
</comment>
<keyword evidence="2" id="KW-0812">Transmembrane</keyword>
<dbReference type="InterPro" id="IPR013608">
    <property type="entry name" value="VWA_N"/>
</dbReference>
<evidence type="ECO:0000256" key="6">
    <source>
        <dbReference type="ARBA" id="ARBA00023136"/>
    </source>
</evidence>
<protein>
    <recommendedName>
        <fullName evidence="9">VWA N-terminal domain-containing protein</fullName>
    </recommendedName>
</protein>
<keyword evidence="11" id="KW-1185">Reference proteome</keyword>
<feature type="signal peptide" evidence="8">
    <location>
        <begin position="1"/>
        <end position="20"/>
    </location>
</feature>
<dbReference type="PROSITE" id="PS51257">
    <property type="entry name" value="PROKAR_LIPOPROTEIN"/>
    <property type="match status" value="1"/>
</dbReference>
<dbReference type="PANTHER" id="PTHR10166:SF67">
    <property type="entry name" value="VWFA DOMAIN-CONTAINING PROTEIN"/>
    <property type="match status" value="1"/>
</dbReference>
<keyword evidence="5" id="KW-1133">Transmembrane helix</keyword>
<keyword evidence="6" id="KW-0472">Membrane</keyword>
<evidence type="ECO:0000256" key="4">
    <source>
        <dbReference type="ARBA" id="ARBA00022837"/>
    </source>
</evidence>
<name>A0A504Y9D0_FASGI</name>
<dbReference type="EMBL" id="SUNJ01014118">
    <property type="protein sequence ID" value="TPP56749.1"/>
    <property type="molecule type" value="Genomic_DNA"/>
</dbReference>
<keyword evidence="4" id="KW-0106">Calcium</keyword>
<feature type="domain" description="VWA N-terminal" evidence="9">
    <location>
        <begin position="109"/>
        <end position="180"/>
    </location>
</feature>
<evidence type="ECO:0000256" key="3">
    <source>
        <dbReference type="ARBA" id="ARBA00022729"/>
    </source>
</evidence>
<feature type="chain" id="PRO_5021286979" description="VWA N-terminal domain-containing protein" evidence="8">
    <location>
        <begin position="21"/>
        <end position="212"/>
    </location>
</feature>
<accession>A0A504Y9D0</accession>
<evidence type="ECO:0000256" key="2">
    <source>
        <dbReference type="ARBA" id="ARBA00022692"/>
    </source>
</evidence>
<dbReference type="AlphaFoldDB" id="A0A504Y9D0"/>
<sequence>MGLRLIIVALIVICIGSGGCRQDLSIYTGNFRDEIENLYSSSTKASEFSSMYRSLLESAGARFETFDAIAELKAYAAHFGKIIETTKQALQAENVGYIDLRQLKLNDPRLTTVEKYPFKVFKGHSGVHVPVEVYGGDQLVFHALKWTGNLDYIFNQSRGLNFIYFASTSGIMRVYPAFSWEYKGVDLFDVRRRSWYNQGSAVPKDILLLLDT</sequence>
<evidence type="ECO:0000313" key="10">
    <source>
        <dbReference type="EMBL" id="TPP56749.1"/>
    </source>
</evidence>
<dbReference type="GO" id="GO:0005245">
    <property type="term" value="F:voltage-gated calcium channel activity"/>
    <property type="evidence" value="ECO:0007669"/>
    <property type="project" value="TreeGrafter"/>
</dbReference>
<evidence type="ECO:0000256" key="8">
    <source>
        <dbReference type="SAM" id="SignalP"/>
    </source>
</evidence>
<dbReference type="STRING" id="46835.A0A504Y9D0"/>
<dbReference type="PANTHER" id="PTHR10166">
    <property type="entry name" value="VOLTAGE-DEPENDENT CALCIUM CHANNEL SUBUNIT ALPHA-2/DELTA-RELATED"/>
    <property type="match status" value="1"/>
</dbReference>
<gene>
    <name evidence="10" type="ORF">FGIG_05406</name>
</gene>
<evidence type="ECO:0000259" key="9">
    <source>
        <dbReference type="Pfam" id="PF08399"/>
    </source>
</evidence>
<dbReference type="OrthoDB" id="10054666at2759"/>
<dbReference type="InterPro" id="IPR051173">
    <property type="entry name" value="Ca_channel_alpha-2/delta"/>
</dbReference>
<keyword evidence="7" id="KW-0325">Glycoprotein</keyword>